<keyword evidence="2" id="KW-0732">Signal</keyword>
<evidence type="ECO:0000313" key="4">
    <source>
        <dbReference type="Proteomes" id="UP000324897"/>
    </source>
</evidence>
<evidence type="ECO:0000256" key="1">
    <source>
        <dbReference type="SAM" id="Phobius"/>
    </source>
</evidence>
<evidence type="ECO:0000313" key="3">
    <source>
        <dbReference type="EMBL" id="TVU43072.1"/>
    </source>
</evidence>
<proteinExistence type="predicted"/>
<reference evidence="3 4" key="1">
    <citation type="journal article" date="2019" name="Sci. Rep.">
        <title>A high-quality genome of Eragrostis curvula grass provides insights into Poaceae evolution and supports new strategies to enhance forage quality.</title>
        <authorList>
            <person name="Carballo J."/>
            <person name="Santos B.A.C.M."/>
            <person name="Zappacosta D."/>
            <person name="Garbus I."/>
            <person name="Selva J.P."/>
            <person name="Gallo C.A."/>
            <person name="Diaz A."/>
            <person name="Albertini E."/>
            <person name="Caccamo M."/>
            <person name="Echenique V."/>
        </authorList>
    </citation>
    <scope>NUCLEOTIDE SEQUENCE [LARGE SCALE GENOMIC DNA]</scope>
    <source>
        <strain evidence="4">cv. Victoria</strain>
        <tissue evidence="3">Leaf</tissue>
    </source>
</reference>
<sequence length="126" mass="12856">MRSRMSGAGFIVMLLAVSAGVGSDEYGALLGLVGVLVGAILVGVGVRRMAEEEELTATPIGHAAFAGAGALIRSFFLRRNLAVAGLLLASSAVTAVAGEASPALYFSFFALFLLGMFVMAMGVRGE</sequence>
<keyword evidence="1" id="KW-0812">Transmembrane</keyword>
<dbReference type="Proteomes" id="UP000324897">
    <property type="component" value="Unassembled WGS sequence"/>
</dbReference>
<feature type="transmembrane region" description="Helical" evidence="1">
    <location>
        <begin position="81"/>
        <end position="98"/>
    </location>
</feature>
<dbReference type="AlphaFoldDB" id="A0A5J9W2V7"/>
<protein>
    <submittedName>
        <fullName evidence="3">Uncharacterized protein</fullName>
    </submittedName>
</protein>
<dbReference type="Gramene" id="TVU43072">
    <property type="protein sequence ID" value="TVU43072"/>
    <property type="gene ID" value="EJB05_09508"/>
</dbReference>
<keyword evidence="1" id="KW-1133">Transmembrane helix</keyword>
<feature type="transmembrane region" description="Helical" evidence="1">
    <location>
        <begin position="29"/>
        <end position="46"/>
    </location>
</feature>
<name>A0A5J9W2V7_9POAL</name>
<keyword evidence="1" id="KW-0472">Membrane</keyword>
<comment type="caution">
    <text evidence="3">The sequence shown here is derived from an EMBL/GenBank/DDBJ whole genome shotgun (WGS) entry which is preliminary data.</text>
</comment>
<organism evidence="3 4">
    <name type="scientific">Eragrostis curvula</name>
    <name type="common">weeping love grass</name>
    <dbReference type="NCBI Taxonomy" id="38414"/>
    <lineage>
        <taxon>Eukaryota</taxon>
        <taxon>Viridiplantae</taxon>
        <taxon>Streptophyta</taxon>
        <taxon>Embryophyta</taxon>
        <taxon>Tracheophyta</taxon>
        <taxon>Spermatophyta</taxon>
        <taxon>Magnoliopsida</taxon>
        <taxon>Liliopsida</taxon>
        <taxon>Poales</taxon>
        <taxon>Poaceae</taxon>
        <taxon>PACMAD clade</taxon>
        <taxon>Chloridoideae</taxon>
        <taxon>Eragrostideae</taxon>
        <taxon>Eragrostidinae</taxon>
        <taxon>Eragrostis</taxon>
    </lineage>
</organism>
<feature type="signal peptide" evidence="2">
    <location>
        <begin position="1"/>
        <end position="23"/>
    </location>
</feature>
<keyword evidence="4" id="KW-1185">Reference proteome</keyword>
<accession>A0A5J9W2V7</accession>
<gene>
    <name evidence="3" type="ORF">EJB05_09508</name>
</gene>
<evidence type="ECO:0000256" key="2">
    <source>
        <dbReference type="SAM" id="SignalP"/>
    </source>
</evidence>
<dbReference type="EMBL" id="RWGY01000005">
    <property type="protein sequence ID" value="TVU43072.1"/>
    <property type="molecule type" value="Genomic_DNA"/>
</dbReference>
<feature type="chain" id="PRO_5023828338" evidence="2">
    <location>
        <begin position="24"/>
        <end position="126"/>
    </location>
</feature>
<feature type="non-terminal residue" evidence="3">
    <location>
        <position position="1"/>
    </location>
</feature>
<feature type="transmembrane region" description="Helical" evidence="1">
    <location>
        <begin position="104"/>
        <end position="123"/>
    </location>
</feature>